<dbReference type="RefSeq" id="WP_010198826.1">
    <property type="nucleotide sequence ID" value="NZ_JBNIKO010000010.1"/>
</dbReference>
<accession>A0A5D4T1I3</accession>
<organism evidence="2 3">
    <name type="scientific">Sutcliffiella horikoshii</name>
    <dbReference type="NCBI Taxonomy" id="79883"/>
    <lineage>
        <taxon>Bacteria</taxon>
        <taxon>Bacillati</taxon>
        <taxon>Bacillota</taxon>
        <taxon>Bacilli</taxon>
        <taxon>Bacillales</taxon>
        <taxon>Bacillaceae</taxon>
        <taxon>Sutcliffiella</taxon>
    </lineage>
</organism>
<feature type="transmembrane region" description="Helical" evidence="1">
    <location>
        <begin position="141"/>
        <end position="159"/>
    </location>
</feature>
<feature type="transmembrane region" description="Helical" evidence="1">
    <location>
        <begin position="74"/>
        <end position="94"/>
    </location>
</feature>
<keyword evidence="1" id="KW-0472">Membrane</keyword>
<evidence type="ECO:0000256" key="1">
    <source>
        <dbReference type="SAM" id="Phobius"/>
    </source>
</evidence>
<proteinExistence type="predicted"/>
<dbReference type="AlphaFoldDB" id="A0A5D4T1I3"/>
<dbReference type="Proteomes" id="UP000324517">
    <property type="component" value="Unassembled WGS sequence"/>
</dbReference>
<evidence type="ECO:0000313" key="3">
    <source>
        <dbReference type="Proteomes" id="UP000324517"/>
    </source>
</evidence>
<reference evidence="2 3" key="1">
    <citation type="submission" date="2019-08" db="EMBL/GenBank/DDBJ databases">
        <title>Bacillus genomes from the desert of Cuatro Cienegas, Coahuila.</title>
        <authorList>
            <person name="Olmedo-Alvarez G."/>
        </authorList>
    </citation>
    <scope>NUCLEOTIDE SEQUENCE [LARGE SCALE GENOMIC DNA]</scope>
    <source>
        <strain evidence="2 3">CH98b_3T</strain>
    </source>
</reference>
<evidence type="ECO:0000313" key="2">
    <source>
        <dbReference type="EMBL" id="TYS67976.1"/>
    </source>
</evidence>
<name>A0A5D4T1I3_9BACI</name>
<gene>
    <name evidence="2" type="ORF">FZC75_18430</name>
</gene>
<sequence length="162" mass="18479">METKLNSNKFLFYFFGGYLFLIVALIFFSSSADISGGGSTEDIVQSFEKGMAHTEKVNEEKAEKEPLWDVPNHIAAPILIMASILDIVIILLWARNENRKREAQEAGIIPVKKRWTDSKWFWHIIAFGIVQPKNGRIVVNWRNLVAAFVLLTVLKFAILDQL</sequence>
<keyword evidence="1" id="KW-0812">Transmembrane</keyword>
<dbReference type="OrthoDB" id="2858593at2"/>
<feature type="transmembrane region" description="Helical" evidence="1">
    <location>
        <begin position="12"/>
        <end position="32"/>
    </location>
</feature>
<keyword evidence="1" id="KW-1133">Transmembrane helix</keyword>
<dbReference type="EMBL" id="VTET01000011">
    <property type="protein sequence ID" value="TYS67976.1"/>
    <property type="molecule type" value="Genomic_DNA"/>
</dbReference>
<comment type="caution">
    <text evidence="2">The sequence shown here is derived from an EMBL/GenBank/DDBJ whole genome shotgun (WGS) entry which is preliminary data.</text>
</comment>
<protein>
    <submittedName>
        <fullName evidence="2">Uncharacterized protein</fullName>
    </submittedName>
</protein>